<accession>A0A2B7XFB4</accession>
<evidence type="ECO:0000313" key="2">
    <source>
        <dbReference type="Proteomes" id="UP000224634"/>
    </source>
</evidence>
<proteinExistence type="predicted"/>
<dbReference type="EMBL" id="PDNA01000168">
    <property type="protein sequence ID" value="PGH07412.1"/>
    <property type="molecule type" value="Genomic_DNA"/>
</dbReference>
<evidence type="ECO:0000313" key="1">
    <source>
        <dbReference type="EMBL" id="PGH07412.1"/>
    </source>
</evidence>
<sequence>MSMLCIARYPSPTFYNWALILESAFPENTTTIILAVMENDRGPRAAAVAAGAPGEVEWAICEIQDADIRAIKWIARNRGVSVYAVCDNPGKDFVIDLAIDVIDELELGEDIDVEGMTAY</sequence>
<organism evidence="1 2">
    <name type="scientific">Polytolypa hystricis (strain UAMH7299)</name>
    <dbReference type="NCBI Taxonomy" id="1447883"/>
    <lineage>
        <taxon>Eukaryota</taxon>
        <taxon>Fungi</taxon>
        <taxon>Dikarya</taxon>
        <taxon>Ascomycota</taxon>
        <taxon>Pezizomycotina</taxon>
        <taxon>Eurotiomycetes</taxon>
        <taxon>Eurotiomycetidae</taxon>
        <taxon>Onygenales</taxon>
        <taxon>Onygenales incertae sedis</taxon>
        <taxon>Polytolypa</taxon>
    </lineage>
</organism>
<dbReference type="AlphaFoldDB" id="A0A2B7XFB4"/>
<dbReference type="Proteomes" id="UP000224634">
    <property type="component" value="Unassembled WGS sequence"/>
</dbReference>
<protein>
    <submittedName>
        <fullName evidence="1">Uncharacterized protein</fullName>
    </submittedName>
</protein>
<reference evidence="1 2" key="1">
    <citation type="submission" date="2017-10" db="EMBL/GenBank/DDBJ databases">
        <title>Comparative genomics in systemic dimorphic fungi from Ajellomycetaceae.</title>
        <authorList>
            <person name="Munoz J.F."/>
            <person name="Mcewen J.G."/>
            <person name="Clay O.K."/>
            <person name="Cuomo C.A."/>
        </authorList>
    </citation>
    <scope>NUCLEOTIDE SEQUENCE [LARGE SCALE GENOMIC DNA]</scope>
    <source>
        <strain evidence="1 2">UAMH7299</strain>
    </source>
</reference>
<comment type="caution">
    <text evidence="1">The sequence shown here is derived from an EMBL/GenBank/DDBJ whole genome shotgun (WGS) entry which is preliminary data.</text>
</comment>
<gene>
    <name evidence="1" type="ORF">AJ80_07997</name>
</gene>
<name>A0A2B7XFB4_POLH7</name>
<keyword evidence="2" id="KW-1185">Reference proteome</keyword>